<keyword evidence="8" id="KW-1185">Reference proteome</keyword>
<keyword evidence="3 5" id="KW-1133">Transmembrane helix</keyword>
<evidence type="ECO:0000313" key="8">
    <source>
        <dbReference type="Proteomes" id="UP000594001"/>
    </source>
</evidence>
<feature type="transmembrane region" description="Helical" evidence="5">
    <location>
        <begin position="361"/>
        <end position="379"/>
    </location>
</feature>
<protein>
    <submittedName>
        <fullName evidence="7">Glutathione-regulated potassium-efflux system protein KefC</fullName>
    </submittedName>
</protein>
<evidence type="ECO:0000259" key="6">
    <source>
        <dbReference type="Pfam" id="PF00999"/>
    </source>
</evidence>
<comment type="subcellular location">
    <subcellularLocation>
        <location evidence="1">Membrane</location>
        <topology evidence="1">Multi-pass membrane protein</topology>
    </subcellularLocation>
</comment>
<dbReference type="AlphaFoldDB" id="A0A7L9RU36"/>
<dbReference type="GO" id="GO:0016020">
    <property type="term" value="C:membrane"/>
    <property type="evidence" value="ECO:0007669"/>
    <property type="project" value="UniProtKB-SubCell"/>
</dbReference>
<reference evidence="7 8" key="1">
    <citation type="submission" date="2020-06" db="EMBL/GenBank/DDBJ databases">
        <title>The endosymbiont of the kinetoplastid Bodo saltans is a Paracaedibacter-like alpha-proteobacterium possessing a putative toxin-antitoxin system.</title>
        <authorList>
            <person name="Midha S."/>
            <person name="Rigden D.J."/>
            <person name="Siozios S."/>
            <person name="Hurst G.D.D."/>
            <person name="Jackson A.P."/>
        </authorList>
    </citation>
    <scope>NUCLEOTIDE SEQUENCE [LARGE SCALE GENOMIC DNA]</scope>
    <source>
        <strain evidence="7">Lake Konstanz</strain>
    </source>
</reference>
<dbReference type="KEGG" id="pbal:CPBP_00707"/>
<feature type="transmembrane region" description="Helical" evidence="5">
    <location>
        <begin position="330"/>
        <end position="349"/>
    </location>
</feature>
<evidence type="ECO:0000256" key="5">
    <source>
        <dbReference type="SAM" id="Phobius"/>
    </source>
</evidence>
<feature type="transmembrane region" description="Helical" evidence="5">
    <location>
        <begin position="301"/>
        <end position="318"/>
    </location>
</feature>
<dbReference type="GO" id="GO:1902600">
    <property type="term" value="P:proton transmembrane transport"/>
    <property type="evidence" value="ECO:0007669"/>
    <property type="project" value="InterPro"/>
</dbReference>
<dbReference type="GO" id="GO:0015297">
    <property type="term" value="F:antiporter activity"/>
    <property type="evidence" value="ECO:0007669"/>
    <property type="project" value="InterPro"/>
</dbReference>
<feature type="transmembrane region" description="Helical" evidence="5">
    <location>
        <begin position="148"/>
        <end position="170"/>
    </location>
</feature>
<dbReference type="Proteomes" id="UP000594001">
    <property type="component" value="Chromosome"/>
</dbReference>
<feature type="transmembrane region" description="Helical" evidence="5">
    <location>
        <begin position="182"/>
        <end position="207"/>
    </location>
</feature>
<name>A0A7L9RU36_9PROT</name>
<keyword evidence="2 5" id="KW-0812">Transmembrane</keyword>
<organism evidence="7 8">
    <name type="scientific">Candidatus Bodocaedibacter vickermanii</name>
    <dbReference type="NCBI Taxonomy" id="2741701"/>
    <lineage>
        <taxon>Bacteria</taxon>
        <taxon>Pseudomonadati</taxon>
        <taxon>Pseudomonadota</taxon>
        <taxon>Alphaproteobacteria</taxon>
        <taxon>Holosporales</taxon>
        <taxon>Candidatus Paracaedibacteraceae</taxon>
        <taxon>Candidatus Bodocaedibacter</taxon>
    </lineage>
</organism>
<gene>
    <name evidence="7" type="primary">kefC</name>
    <name evidence="7" type="ORF">CPBP_00707</name>
</gene>
<evidence type="ECO:0000256" key="3">
    <source>
        <dbReference type="ARBA" id="ARBA00022989"/>
    </source>
</evidence>
<dbReference type="Gene3D" id="1.20.1530.20">
    <property type="match status" value="1"/>
</dbReference>
<accession>A0A7L9RU36</accession>
<dbReference type="RefSeq" id="WP_350331492.1">
    <property type="nucleotide sequence ID" value="NZ_CP054719.1"/>
</dbReference>
<evidence type="ECO:0000256" key="1">
    <source>
        <dbReference type="ARBA" id="ARBA00004141"/>
    </source>
</evidence>
<dbReference type="InterPro" id="IPR006153">
    <property type="entry name" value="Cation/H_exchanger_TM"/>
</dbReference>
<dbReference type="PANTHER" id="PTHR46157">
    <property type="entry name" value="K(+) EFFLUX ANTIPORTER 3, CHLOROPLASTIC"/>
    <property type="match status" value="1"/>
</dbReference>
<feature type="transmembrane region" description="Helical" evidence="5">
    <location>
        <begin position="88"/>
        <end position="109"/>
    </location>
</feature>
<dbReference type="Pfam" id="PF00999">
    <property type="entry name" value="Na_H_Exchanger"/>
    <property type="match status" value="1"/>
</dbReference>
<feature type="transmembrane region" description="Helical" evidence="5">
    <location>
        <begin position="6"/>
        <end position="25"/>
    </location>
</feature>
<proteinExistence type="predicted"/>
<evidence type="ECO:0000313" key="7">
    <source>
        <dbReference type="EMBL" id="QOL19935.1"/>
    </source>
</evidence>
<feature type="domain" description="Cation/H+ exchanger transmembrane" evidence="6">
    <location>
        <begin position="16"/>
        <end position="379"/>
    </location>
</feature>
<dbReference type="EMBL" id="CP054719">
    <property type="protein sequence ID" value="QOL19935.1"/>
    <property type="molecule type" value="Genomic_DNA"/>
</dbReference>
<dbReference type="PANTHER" id="PTHR46157:SF4">
    <property type="entry name" value="K(+) EFFLUX ANTIPORTER 3, CHLOROPLASTIC"/>
    <property type="match status" value="1"/>
</dbReference>
<feature type="transmembrane region" description="Helical" evidence="5">
    <location>
        <begin position="115"/>
        <end position="136"/>
    </location>
</feature>
<evidence type="ECO:0000256" key="4">
    <source>
        <dbReference type="ARBA" id="ARBA00023136"/>
    </source>
</evidence>
<feature type="transmembrane region" description="Helical" evidence="5">
    <location>
        <begin position="32"/>
        <end position="50"/>
    </location>
</feature>
<evidence type="ECO:0000256" key="2">
    <source>
        <dbReference type="ARBA" id="ARBA00022692"/>
    </source>
</evidence>
<sequence>MFETQYFSDILWFLFAAVLVSAISARIRSSPVLGYLMAGVAMGPWALDLIQNVENSRNISELGLVFLFFAIGLGMSIERLLILRRYLFGLGTLQVVITGAVLIGISHLLGFPLMTSIIVASSLALSSTAIVLQLLSEANEMSSRHGRVTFSVLLLQDLAAILLLVLVDFIKPNPSGESEAMTIMYVAVNILKSAGGVVFMVILGRFVIRPIFRFLGDAYQADLFMAFTLLVILGTSALAHKIGVSIEFAAFTIGLLLSDSEFRNKVENVIRSFRGLLLGLFFMGIGMSISITMLWTYLGSILGLTLIFIPIKFVIMYVSSRSFGLSHWVAVRVSTYIAPGGEFAFVILGPAILHQLISPEIGNIAVLAAAISMMCTPLLDRLIRWLMPVEEEQDEVVEEETV</sequence>
<keyword evidence="4 5" id="KW-0472">Membrane</keyword>
<feature type="transmembrane region" description="Helical" evidence="5">
    <location>
        <begin position="274"/>
        <end position="295"/>
    </location>
</feature>
<feature type="transmembrane region" description="Helical" evidence="5">
    <location>
        <begin position="62"/>
        <end position="81"/>
    </location>
</feature>
<dbReference type="InterPro" id="IPR038770">
    <property type="entry name" value="Na+/solute_symporter_sf"/>
</dbReference>